<reference evidence="8" key="1">
    <citation type="journal article" date="2019" name="Int. J. Syst. Evol. Microbiol.">
        <title>The Global Catalogue of Microorganisms (GCM) 10K type strain sequencing project: providing services to taxonomists for standard genome sequencing and annotation.</title>
        <authorList>
            <consortium name="The Broad Institute Genomics Platform"/>
            <consortium name="The Broad Institute Genome Sequencing Center for Infectious Disease"/>
            <person name="Wu L."/>
            <person name="Ma J."/>
        </authorList>
    </citation>
    <scope>NUCLEOTIDE SEQUENCE [LARGE SCALE GENOMIC DNA]</scope>
    <source>
        <strain evidence="8">KCTC 52416</strain>
    </source>
</reference>
<accession>A0ABV7JI98</accession>
<evidence type="ECO:0000256" key="4">
    <source>
        <dbReference type="ARBA" id="ARBA00023163"/>
    </source>
</evidence>
<organism evidence="7 8">
    <name type="scientific">Parapedobacter deserti</name>
    <dbReference type="NCBI Taxonomy" id="1912957"/>
    <lineage>
        <taxon>Bacteria</taxon>
        <taxon>Pseudomonadati</taxon>
        <taxon>Bacteroidota</taxon>
        <taxon>Sphingobacteriia</taxon>
        <taxon>Sphingobacteriales</taxon>
        <taxon>Sphingobacteriaceae</taxon>
        <taxon>Parapedobacter</taxon>
    </lineage>
</organism>
<evidence type="ECO:0000259" key="5">
    <source>
        <dbReference type="Pfam" id="PF04542"/>
    </source>
</evidence>
<keyword evidence="2" id="KW-0805">Transcription regulation</keyword>
<name>A0ABV7JI98_9SPHI</name>
<evidence type="ECO:0000259" key="6">
    <source>
        <dbReference type="Pfam" id="PF08281"/>
    </source>
</evidence>
<dbReference type="InterPro" id="IPR039425">
    <property type="entry name" value="RNA_pol_sigma-70-like"/>
</dbReference>
<dbReference type="Proteomes" id="UP001595526">
    <property type="component" value="Unassembled WGS sequence"/>
</dbReference>
<feature type="domain" description="RNA polymerase sigma-70 region 2" evidence="5">
    <location>
        <begin position="33"/>
        <end position="94"/>
    </location>
</feature>
<dbReference type="RefSeq" id="WP_379021658.1">
    <property type="nucleotide sequence ID" value="NZ_JBHRTA010000029.1"/>
</dbReference>
<dbReference type="SUPFAM" id="SSF88659">
    <property type="entry name" value="Sigma3 and sigma4 domains of RNA polymerase sigma factors"/>
    <property type="match status" value="1"/>
</dbReference>
<protein>
    <submittedName>
        <fullName evidence="7">RNA polymerase sigma factor</fullName>
    </submittedName>
</protein>
<dbReference type="SUPFAM" id="SSF88946">
    <property type="entry name" value="Sigma2 domain of RNA polymerase sigma factors"/>
    <property type="match status" value="1"/>
</dbReference>
<evidence type="ECO:0000256" key="3">
    <source>
        <dbReference type="ARBA" id="ARBA00023082"/>
    </source>
</evidence>
<evidence type="ECO:0000256" key="2">
    <source>
        <dbReference type="ARBA" id="ARBA00023015"/>
    </source>
</evidence>
<dbReference type="InterPro" id="IPR036388">
    <property type="entry name" value="WH-like_DNA-bd_sf"/>
</dbReference>
<keyword evidence="8" id="KW-1185">Reference proteome</keyword>
<dbReference type="Pfam" id="PF08281">
    <property type="entry name" value="Sigma70_r4_2"/>
    <property type="match status" value="1"/>
</dbReference>
<dbReference type="PANTHER" id="PTHR43133:SF46">
    <property type="entry name" value="RNA POLYMERASE SIGMA-70 FACTOR ECF SUBFAMILY"/>
    <property type="match status" value="1"/>
</dbReference>
<dbReference type="InterPro" id="IPR014327">
    <property type="entry name" value="RNA_pol_sigma70_bacteroid"/>
</dbReference>
<comment type="caution">
    <text evidence="7">The sequence shown here is derived from an EMBL/GenBank/DDBJ whole genome shotgun (WGS) entry which is preliminary data.</text>
</comment>
<keyword evidence="3" id="KW-0731">Sigma factor</keyword>
<evidence type="ECO:0000313" key="7">
    <source>
        <dbReference type="EMBL" id="MFC3197709.1"/>
    </source>
</evidence>
<proteinExistence type="inferred from homology"/>
<evidence type="ECO:0000313" key="8">
    <source>
        <dbReference type="Proteomes" id="UP001595526"/>
    </source>
</evidence>
<dbReference type="Gene3D" id="1.10.1740.10">
    <property type="match status" value="1"/>
</dbReference>
<dbReference type="EMBL" id="JBHRTA010000029">
    <property type="protein sequence ID" value="MFC3197709.1"/>
    <property type="molecule type" value="Genomic_DNA"/>
</dbReference>
<dbReference type="InterPro" id="IPR007627">
    <property type="entry name" value="RNA_pol_sigma70_r2"/>
</dbReference>
<dbReference type="InterPro" id="IPR013324">
    <property type="entry name" value="RNA_pol_sigma_r3/r4-like"/>
</dbReference>
<sequence>MKSSTEISEKVLNDEALVLRLRNGDRNAFNAIYKNYEVKLYLYAFSVLKDVDLSKDIVQEVMVQLWIRKKESNIQSLRSYLFQAVRFRVLTAIKACNKKVVLDECALEEIGGTEEAEDRLAKQEISNLLRKGIAELPKKCREAFVLSRQQYLSNKEIAEKMGVAVKTVENQMTIALRRLKIALEDYLP</sequence>
<dbReference type="InterPro" id="IPR013249">
    <property type="entry name" value="RNA_pol_sigma70_r4_t2"/>
</dbReference>
<dbReference type="NCBIfam" id="TIGR02937">
    <property type="entry name" value="sigma70-ECF"/>
    <property type="match status" value="1"/>
</dbReference>
<keyword evidence="4" id="KW-0804">Transcription</keyword>
<dbReference type="PANTHER" id="PTHR43133">
    <property type="entry name" value="RNA POLYMERASE ECF-TYPE SIGMA FACTO"/>
    <property type="match status" value="1"/>
</dbReference>
<dbReference type="InterPro" id="IPR013325">
    <property type="entry name" value="RNA_pol_sigma_r2"/>
</dbReference>
<dbReference type="Gene3D" id="1.10.10.10">
    <property type="entry name" value="Winged helix-like DNA-binding domain superfamily/Winged helix DNA-binding domain"/>
    <property type="match status" value="1"/>
</dbReference>
<comment type="similarity">
    <text evidence="1">Belongs to the sigma-70 factor family. ECF subfamily.</text>
</comment>
<dbReference type="NCBIfam" id="TIGR02985">
    <property type="entry name" value="Sig70_bacteroi1"/>
    <property type="match status" value="1"/>
</dbReference>
<dbReference type="Pfam" id="PF04542">
    <property type="entry name" value="Sigma70_r2"/>
    <property type="match status" value="1"/>
</dbReference>
<evidence type="ECO:0000256" key="1">
    <source>
        <dbReference type="ARBA" id="ARBA00010641"/>
    </source>
</evidence>
<feature type="domain" description="RNA polymerase sigma factor 70 region 4 type 2" evidence="6">
    <location>
        <begin position="128"/>
        <end position="179"/>
    </location>
</feature>
<gene>
    <name evidence="7" type="ORF">ACFOET_08800</name>
</gene>
<dbReference type="InterPro" id="IPR014284">
    <property type="entry name" value="RNA_pol_sigma-70_dom"/>
</dbReference>